<evidence type="ECO:0000256" key="1">
    <source>
        <dbReference type="ARBA" id="ARBA00004651"/>
    </source>
</evidence>
<feature type="transmembrane region" description="Helical" evidence="7">
    <location>
        <begin position="237"/>
        <end position="254"/>
    </location>
</feature>
<name>A0A317DT04_9PROT</name>
<keyword evidence="2 7" id="KW-0813">Transport</keyword>
<evidence type="ECO:0000256" key="3">
    <source>
        <dbReference type="ARBA" id="ARBA00022475"/>
    </source>
</evidence>
<dbReference type="CDD" id="cd06261">
    <property type="entry name" value="TM_PBP2"/>
    <property type="match status" value="1"/>
</dbReference>
<sequence>MAAVDVTLPALPGAPARRARWRGLGRAAAGLAVPLLLLGAWQAAHAYGLVAEQVLPAPALVWQTLLEVAGSGELSDNLSISLFRVALGFVIGAAIGLALGAVMGLSPRVERVFRPTLILIAIIPVVGWLPLLMLLLGIGEALKITIIAKAAFTPVVLATMNGFRQVPEAYFEVGRVYRLSRRQVLRRIVLPAALLPVFTGLRNGLTTAWVTLVVVEMLASTEGIGYLMVWGRQLFQLDLMLAMMAVIGIIGYVMDRVLVTAEAGLQRRFGGRVA</sequence>
<evidence type="ECO:0000313" key="9">
    <source>
        <dbReference type="EMBL" id="PWR17799.1"/>
    </source>
</evidence>
<evidence type="ECO:0000256" key="6">
    <source>
        <dbReference type="ARBA" id="ARBA00023136"/>
    </source>
</evidence>
<dbReference type="OrthoDB" id="9799271at2"/>
<accession>A0A317DT04</accession>
<evidence type="ECO:0000313" key="10">
    <source>
        <dbReference type="Proteomes" id="UP000246077"/>
    </source>
</evidence>
<dbReference type="InterPro" id="IPR000515">
    <property type="entry name" value="MetI-like"/>
</dbReference>
<feature type="transmembrane region" description="Helical" evidence="7">
    <location>
        <begin position="144"/>
        <end position="163"/>
    </location>
</feature>
<dbReference type="Gene3D" id="1.10.3720.10">
    <property type="entry name" value="MetI-like"/>
    <property type="match status" value="1"/>
</dbReference>
<keyword evidence="5 7" id="KW-1133">Transmembrane helix</keyword>
<keyword evidence="4 7" id="KW-0812">Transmembrane</keyword>
<organism evidence="9 10">
    <name type="scientific">Zavarzinia compransoris</name>
    <dbReference type="NCBI Taxonomy" id="1264899"/>
    <lineage>
        <taxon>Bacteria</taxon>
        <taxon>Pseudomonadati</taxon>
        <taxon>Pseudomonadota</taxon>
        <taxon>Alphaproteobacteria</taxon>
        <taxon>Rhodospirillales</taxon>
        <taxon>Zavarziniaceae</taxon>
        <taxon>Zavarzinia</taxon>
    </lineage>
</organism>
<dbReference type="InterPro" id="IPR035906">
    <property type="entry name" value="MetI-like_sf"/>
</dbReference>
<feature type="transmembrane region" description="Helical" evidence="7">
    <location>
        <begin position="207"/>
        <end position="230"/>
    </location>
</feature>
<dbReference type="EMBL" id="QGLF01000008">
    <property type="protein sequence ID" value="PWR17799.1"/>
    <property type="molecule type" value="Genomic_DNA"/>
</dbReference>
<evidence type="ECO:0000256" key="2">
    <source>
        <dbReference type="ARBA" id="ARBA00022448"/>
    </source>
</evidence>
<evidence type="ECO:0000259" key="8">
    <source>
        <dbReference type="PROSITE" id="PS50928"/>
    </source>
</evidence>
<dbReference type="RefSeq" id="WP_109923327.1">
    <property type="nucleotide sequence ID" value="NZ_QGLF01000008.1"/>
</dbReference>
<evidence type="ECO:0000256" key="4">
    <source>
        <dbReference type="ARBA" id="ARBA00022692"/>
    </source>
</evidence>
<feature type="domain" description="ABC transmembrane type-1" evidence="8">
    <location>
        <begin position="74"/>
        <end position="258"/>
    </location>
</feature>
<dbReference type="Proteomes" id="UP000246077">
    <property type="component" value="Unassembled WGS sequence"/>
</dbReference>
<feature type="transmembrane region" description="Helical" evidence="7">
    <location>
        <begin position="117"/>
        <end position="138"/>
    </location>
</feature>
<comment type="caution">
    <text evidence="9">The sequence shown here is derived from an EMBL/GenBank/DDBJ whole genome shotgun (WGS) entry which is preliminary data.</text>
</comment>
<comment type="similarity">
    <text evidence="7">Belongs to the binding-protein-dependent transport system permease family.</text>
</comment>
<dbReference type="PROSITE" id="PS50928">
    <property type="entry name" value="ABC_TM1"/>
    <property type="match status" value="1"/>
</dbReference>
<dbReference type="GO" id="GO:0055085">
    <property type="term" value="P:transmembrane transport"/>
    <property type="evidence" value="ECO:0007669"/>
    <property type="project" value="InterPro"/>
</dbReference>
<dbReference type="AlphaFoldDB" id="A0A317DT04"/>
<dbReference type="Pfam" id="PF00528">
    <property type="entry name" value="BPD_transp_1"/>
    <property type="match status" value="1"/>
</dbReference>
<dbReference type="PANTHER" id="PTHR30151">
    <property type="entry name" value="ALKANE SULFONATE ABC TRANSPORTER-RELATED, MEMBRANE SUBUNIT"/>
    <property type="match status" value="1"/>
</dbReference>
<feature type="transmembrane region" description="Helical" evidence="7">
    <location>
        <begin position="184"/>
        <end position="201"/>
    </location>
</feature>
<dbReference type="SUPFAM" id="SSF161098">
    <property type="entry name" value="MetI-like"/>
    <property type="match status" value="1"/>
</dbReference>
<proteinExistence type="inferred from homology"/>
<keyword evidence="3" id="KW-1003">Cell membrane</keyword>
<keyword evidence="6 7" id="KW-0472">Membrane</keyword>
<evidence type="ECO:0000256" key="7">
    <source>
        <dbReference type="RuleBase" id="RU363032"/>
    </source>
</evidence>
<protein>
    <submittedName>
        <fullName evidence="9">Sulfonate ABC transporter</fullName>
    </submittedName>
</protein>
<keyword evidence="10" id="KW-1185">Reference proteome</keyword>
<gene>
    <name evidence="9" type="ORF">DKG75_21905</name>
</gene>
<comment type="subcellular location">
    <subcellularLocation>
        <location evidence="1 7">Cell membrane</location>
        <topology evidence="1 7">Multi-pass membrane protein</topology>
    </subcellularLocation>
</comment>
<feature type="transmembrane region" description="Helical" evidence="7">
    <location>
        <begin position="82"/>
        <end position="105"/>
    </location>
</feature>
<dbReference type="PANTHER" id="PTHR30151:SF38">
    <property type="entry name" value="ALIPHATIC SULFONATES TRANSPORT PERMEASE PROTEIN SSUC-RELATED"/>
    <property type="match status" value="1"/>
</dbReference>
<reference evidence="10" key="1">
    <citation type="submission" date="2018-05" db="EMBL/GenBank/DDBJ databases">
        <title>Zavarzinia sp. HR-AS.</title>
        <authorList>
            <person name="Lee Y."/>
            <person name="Jeon C.O."/>
        </authorList>
    </citation>
    <scope>NUCLEOTIDE SEQUENCE [LARGE SCALE GENOMIC DNA]</scope>
    <source>
        <strain evidence="10">DSM 1231</strain>
    </source>
</reference>
<dbReference type="GO" id="GO:0005886">
    <property type="term" value="C:plasma membrane"/>
    <property type="evidence" value="ECO:0007669"/>
    <property type="project" value="UniProtKB-SubCell"/>
</dbReference>
<evidence type="ECO:0000256" key="5">
    <source>
        <dbReference type="ARBA" id="ARBA00022989"/>
    </source>
</evidence>